<evidence type="ECO:0000313" key="1">
    <source>
        <dbReference type="EMBL" id="GAC11010.1"/>
    </source>
</evidence>
<evidence type="ECO:0008006" key="3">
    <source>
        <dbReference type="Google" id="ProtNLM"/>
    </source>
</evidence>
<dbReference type="AlphaFoldDB" id="A0AAV3V396"/>
<sequence length="51" mass="5760">MIFVNLLKAKLVKIFKQGDPVTCANKNFVNLAKSVIRQGFTLTNIHPSHTY</sequence>
<evidence type="ECO:0000313" key="2">
    <source>
        <dbReference type="Proteomes" id="UP000006320"/>
    </source>
</evidence>
<dbReference type="EMBL" id="BAEM01000038">
    <property type="protein sequence ID" value="GAC11010.1"/>
    <property type="molecule type" value="Genomic_DNA"/>
</dbReference>
<organism evidence="1 2">
    <name type="scientific">Paraglaciecola chathamensis S18K6</name>
    <dbReference type="NCBI Taxonomy" id="1127672"/>
    <lineage>
        <taxon>Bacteria</taxon>
        <taxon>Pseudomonadati</taxon>
        <taxon>Pseudomonadota</taxon>
        <taxon>Gammaproteobacteria</taxon>
        <taxon>Alteromonadales</taxon>
        <taxon>Alteromonadaceae</taxon>
        <taxon>Paraglaciecola</taxon>
    </lineage>
</organism>
<gene>
    <name evidence="1" type="ORF">GCHA_3068</name>
</gene>
<comment type="caution">
    <text evidence="1">The sequence shown here is derived from an EMBL/GenBank/DDBJ whole genome shotgun (WGS) entry which is preliminary data.</text>
</comment>
<reference evidence="1 2" key="1">
    <citation type="journal article" date="2017" name="Antonie Van Leeuwenhoek">
        <title>Rhizobium rhizosphaerae sp. nov., a novel species isolated from rice rhizosphere.</title>
        <authorList>
            <person name="Zhao J.J."/>
            <person name="Zhang J."/>
            <person name="Zhang R.J."/>
            <person name="Zhang C.W."/>
            <person name="Yin H.Q."/>
            <person name="Zhang X.X."/>
        </authorList>
    </citation>
    <scope>NUCLEOTIDE SEQUENCE [LARGE SCALE GENOMIC DNA]</scope>
    <source>
        <strain evidence="1 2">S18K6</strain>
    </source>
</reference>
<protein>
    <recommendedName>
        <fullName evidence="3">Transposase</fullName>
    </recommendedName>
</protein>
<dbReference type="Proteomes" id="UP000006320">
    <property type="component" value="Unassembled WGS sequence"/>
</dbReference>
<name>A0AAV3V396_9ALTE</name>
<proteinExistence type="predicted"/>
<accession>A0AAV3V396</accession>